<dbReference type="RefSeq" id="WP_120559409.1">
    <property type="nucleotide sequence ID" value="NZ_RAWK01000268.1"/>
</dbReference>
<organism evidence="3 4">
    <name type="scientific">Corallococcus aberystwythensis</name>
    <dbReference type="NCBI Taxonomy" id="2316722"/>
    <lineage>
        <taxon>Bacteria</taxon>
        <taxon>Pseudomonadati</taxon>
        <taxon>Myxococcota</taxon>
        <taxon>Myxococcia</taxon>
        <taxon>Myxococcales</taxon>
        <taxon>Cystobacterineae</taxon>
        <taxon>Myxococcaceae</taxon>
        <taxon>Corallococcus</taxon>
    </lineage>
</organism>
<name>A0A3A8PKS3_9BACT</name>
<evidence type="ECO:0000256" key="1">
    <source>
        <dbReference type="SAM" id="Phobius"/>
    </source>
</evidence>
<feature type="transmembrane region" description="Helical" evidence="1">
    <location>
        <begin position="139"/>
        <end position="160"/>
    </location>
</feature>
<evidence type="ECO:0000313" key="3">
    <source>
        <dbReference type="EMBL" id="RKH56699.1"/>
    </source>
</evidence>
<proteinExistence type="predicted"/>
<keyword evidence="2" id="KW-0732">Signal</keyword>
<gene>
    <name evidence="3" type="ORF">D7W81_33135</name>
</gene>
<feature type="chain" id="PRO_5017270191" evidence="2">
    <location>
        <begin position="22"/>
        <end position="190"/>
    </location>
</feature>
<dbReference type="EMBL" id="RAWK01000268">
    <property type="protein sequence ID" value="RKH56699.1"/>
    <property type="molecule type" value="Genomic_DNA"/>
</dbReference>
<keyword evidence="1" id="KW-0472">Membrane</keyword>
<keyword evidence="1" id="KW-1133">Transmembrane helix</keyword>
<accession>A0A3A8PKS3</accession>
<keyword evidence="1" id="KW-0812">Transmembrane</keyword>
<protein>
    <submittedName>
        <fullName evidence="3">Uncharacterized protein</fullName>
    </submittedName>
</protein>
<sequence length="190" mass="20098">MRVCAALTAVALLSSCTTTYAIPKPELTRLDGFKDDNAALLKELGDVMLNRATARQRTVRDVEGQAHQFSSDTPLALARVSAQAEVEFQRFIEVGVDADRFRGVPLEGSSSGASAPPVVVPLAEVDHAQLREFSLGKTLLLTGSIGVVLMGSLVAVSMLFKPTTGSDDDDRPGGVIDLDSRARATPGLAF</sequence>
<comment type="caution">
    <text evidence="3">The sequence shown here is derived from an EMBL/GenBank/DDBJ whole genome shotgun (WGS) entry which is preliminary data.</text>
</comment>
<reference evidence="4" key="1">
    <citation type="submission" date="2018-09" db="EMBL/GenBank/DDBJ databases">
        <authorList>
            <person name="Livingstone P.G."/>
            <person name="Whitworth D.E."/>
        </authorList>
    </citation>
    <scope>NUCLEOTIDE SEQUENCE [LARGE SCALE GENOMIC DNA]</scope>
    <source>
        <strain evidence="4">AB050A</strain>
    </source>
</reference>
<dbReference type="OrthoDB" id="5509415at2"/>
<dbReference type="AlphaFoldDB" id="A0A3A8PKS3"/>
<evidence type="ECO:0000256" key="2">
    <source>
        <dbReference type="SAM" id="SignalP"/>
    </source>
</evidence>
<dbReference type="Proteomes" id="UP000267003">
    <property type="component" value="Unassembled WGS sequence"/>
</dbReference>
<feature type="signal peptide" evidence="2">
    <location>
        <begin position="1"/>
        <end position="21"/>
    </location>
</feature>
<evidence type="ECO:0000313" key="4">
    <source>
        <dbReference type="Proteomes" id="UP000267003"/>
    </source>
</evidence>
<keyword evidence="4" id="KW-1185">Reference proteome</keyword>
<dbReference type="PROSITE" id="PS51257">
    <property type="entry name" value="PROKAR_LIPOPROTEIN"/>
    <property type="match status" value="1"/>
</dbReference>